<protein>
    <recommendedName>
        <fullName evidence="5">Myb-like domain-containing protein</fullName>
    </recommendedName>
</protein>
<dbReference type="Proteomes" id="UP000541558">
    <property type="component" value="Unassembled WGS sequence"/>
</dbReference>
<accession>A0A8H5ER59</accession>
<proteinExistence type="predicted"/>
<name>A0A8H5ER59_9AGAR</name>
<evidence type="ECO:0000256" key="2">
    <source>
        <dbReference type="SAM" id="MobiDB-lite"/>
    </source>
</evidence>
<dbReference type="EMBL" id="JAACJK010000238">
    <property type="protein sequence ID" value="KAF5309299.1"/>
    <property type="molecule type" value="Genomic_DNA"/>
</dbReference>
<reference evidence="3 4" key="1">
    <citation type="journal article" date="2020" name="ISME J.">
        <title>Uncovering the hidden diversity of litter-decomposition mechanisms in mushroom-forming fungi.</title>
        <authorList>
            <person name="Floudas D."/>
            <person name="Bentzer J."/>
            <person name="Ahren D."/>
            <person name="Johansson T."/>
            <person name="Persson P."/>
            <person name="Tunlid A."/>
        </authorList>
    </citation>
    <scope>NUCLEOTIDE SEQUENCE [LARGE SCALE GENOMIC DNA]</scope>
    <source>
        <strain evidence="3 4">CBS 175.51</strain>
    </source>
</reference>
<evidence type="ECO:0000313" key="4">
    <source>
        <dbReference type="Proteomes" id="UP000541558"/>
    </source>
</evidence>
<dbReference type="OrthoDB" id="3265199at2759"/>
<feature type="compositionally biased region" description="Polar residues" evidence="2">
    <location>
        <begin position="275"/>
        <end position="289"/>
    </location>
</feature>
<keyword evidence="4" id="KW-1185">Reference proteome</keyword>
<evidence type="ECO:0008006" key="5">
    <source>
        <dbReference type="Google" id="ProtNLM"/>
    </source>
</evidence>
<sequence>MPTTRSQATTKGTNALATPAGSRQPAPRRTTSNKRQGSGPKGKQRGTGRGSKAAAKHVEKPAAETLPDASPVPSPGHSDSEDQGEMSVPEPQCSKEPRNQARNASSPAWLPWQDRLLAQEVFKHQPFDNERGKATREAWDRLAQALATDSAKSGEGSKVNRTGDACKARFLKLLEYHRKEETVSKQKTGTNEEVTSHTQVMTELMQLWDDHAAAKQEKTAKEKNKVSQETKASLELRDAAMKGRVPRQTLTDIAELPGASVREKQGQRAEKRKSPSTGSNKENEGSFSRPSKRRRSELTRVVESRMEADKKLLEDAIKVEERRQEELKAMHSSLGQGLDKVSQSLAALADFQRVQAEREVEQRAREAEQRARDSERQMQLQLSIIELMKRTV</sequence>
<gene>
    <name evidence="3" type="ORF">D9611_015004</name>
</gene>
<dbReference type="AlphaFoldDB" id="A0A8H5ER59"/>
<feature type="compositionally biased region" description="Basic and acidic residues" evidence="2">
    <location>
        <begin position="214"/>
        <end position="241"/>
    </location>
</feature>
<comment type="caution">
    <text evidence="3">The sequence shown here is derived from an EMBL/GenBank/DDBJ whole genome shotgun (WGS) entry which is preliminary data.</text>
</comment>
<feature type="coiled-coil region" evidence="1">
    <location>
        <begin position="303"/>
        <end position="330"/>
    </location>
</feature>
<organism evidence="3 4">
    <name type="scientific">Ephemerocybe angulata</name>
    <dbReference type="NCBI Taxonomy" id="980116"/>
    <lineage>
        <taxon>Eukaryota</taxon>
        <taxon>Fungi</taxon>
        <taxon>Dikarya</taxon>
        <taxon>Basidiomycota</taxon>
        <taxon>Agaricomycotina</taxon>
        <taxon>Agaricomycetes</taxon>
        <taxon>Agaricomycetidae</taxon>
        <taxon>Agaricales</taxon>
        <taxon>Agaricineae</taxon>
        <taxon>Psathyrellaceae</taxon>
        <taxon>Ephemerocybe</taxon>
    </lineage>
</organism>
<feature type="compositionally biased region" description="Polar residues" evidence="2">
    <location>
        <begin position="1"/>
        <end position="16"/>
    </location>
</feature>
<keyword evidence="1" id="KW-0175">Coiled coil</keyword>
<feature type="region of interest" description="Disordered" evidence="2">
    <location>
        <begin position="214"/>
        <end position="303"/>
    </location>
</feature>
<feature type="compositionally biased region" description="Basic and acidic residues" evidence="2">
    <location>
        <begin position="261"/>
        <end position="273"/>
    </location>
</feature>
<feature type="region of interest" description="Disordered" evidence="2">
    <location>
        <begin position="1"/>
        <end position="107"/>
    </location>
</feature>
<evidence type="ECO:0000256" key="1">
    <source>
        <dbReference type="SAM" id="Coils"/>
    </source>
</evidence>
<evidence type="ECO:0000313" key="3">
    <source>
        <dbReference type="EMBL" id="KAF5309299.1"/>
    </source>
</evidence>